<protein>
    <submittedName>
        <fullName evidence="2">Oxidoreductase</fullName>
    </submittedName>
</protein>
<dbReference type="EMBL" id="AYZJ01000027">
    <property type="protein sequence ID" value="KRN23545.1"/>
    <property type="molecule type" value="Genomic_DNA"/>
</dbReference>
<dbReference type="AlphaFoldDB" id="A0A0R2F4T8"/>
<gene>
    <name evidence="2" type="ORF">FC75_GL001399</name>
</gene>
<evidence type="ECO:0000259" key="1">
    <source>
        <dbReference type="Pfam" id="PF01408"/>
    </source>
</evidence>
<dbReference type="Gene3D" id="3.30.360.10">
    <property type="entry name" value="Dihydrodipicolinate Reductase, domain 2"/>
    <property type="match status" value="1"/>
</dbReference>
<dbReference type="PANTHER" id="PTHR43054:SF1">
    <property type="entry name" value="SCYLLO-INOSITOL 2-DEHYDROGENASE (NADP(+)) IOLU"/>
    <property type="match status" value="1"/>
</dbReference>
<dbReference type="InterPro" id="IPR000683">
    <property type="entry name" value="Gfo/Idh/MocA-like_OxRdtase_N"/>
</dbReference>
<dbReference type="Proteomes" id="UP000050865">
    <property type="component" value="Unassembled WGS sequence"/>
</dbReference>
<sequence>MKNEKGGTTLKLGIIGTNGITVQFVEAAEGTGHFQLTAVYSRHEETARQFIVETHDAAIYTDLAAFFASPIDVVYIASPNGLHAGQAIQALNAGKHVIVEKPMVTDRSQLAALEEAQAAHPDQLVFEAARHVYDPNYQVIADYVKNHKGALCGATLVNAKYSSRYDAYLAGDDPNIFSPRFGGGALMDLGVYSVYTAIGWFGLPSEVVYLPNVLSSGVDGSGVASLSYDFGNVTLLIGKNYITQAPSEIYFGKTTLSFGATGVLDHAHTFGVDAQDLAKPQVENPLAYEADYFGRAIETGDHAAFAKAFNLAKQVHTVMGQLRATTDIHFGTDPE</sequence>
<evidence type="ECO:0000313" key="3">
    <source>
        <dbReference type="Proteomes" id="UP000050865"/>
    </source>
</evidence>
<organism evidence="2 3">
    <name type="scientific">Lacticaseibacillus camelliae DSM 22697 = JCM 13995</name>
    <dbReference type="NCBI Taxonomy" id="1423730"/>
    <lineage>
        <taxon>Bacteria</taxon>
        <taxon>Bacillati</taxon>
        <taxon>Bacillota</taxon>
        <taxon>Bacilli</taxon>
        <taxon>Lactobacillales</taxon>
        <taxon>Lactobacillaceae</taxon>
        <taxon>Lacticaseibacillus</taxon>
    </lineage>
</organism>
<dbReference type="PANTHER" id="PTHR43054">
    <property type="match status" value="1"/>
</dbReference>
<dbReference type="SUPFAM" id="SSF55347">
    <property type="entry name" value="Glyceraldehyde-3-phosphate dehydrogenase-like, C-terminal domain"/>
    <property type="match status" value="1"/>
</dbReference>
<dbReference type="GO" id="GO:0000166">
    <property type="term" value="F:nucleotide binding"/>
    <property type="evidence" value="ECO:0007669"/>
    <property type="project" value="InterPro"/>
</dbReference>
<comment type="caution">
    <text evidence="2">The sequence shown here is derived from an EMBL/GenBank/DDBJ whole genome shotgun (WGS) entry which is preliminary data.</text>
</comment>
<evidence type="ECO:0000313" key="2">
    <source>
        <dbReference type="EMBL" id="KRN23545.1"/>
    </source>
</evidence>
<name>A0A0R2F4T8_9LACO</name>
<keyword evidence="3" id="KW-1185">Reference proteome</keyword>
<proteinExistence type="predicted"/>
<dbReference type="STRING" id="1423730.FC75_GL001399"/>
<dbReference type="Gene3D" id="3.40.50.720">
    <property type="entry name" value="NAD(P)-binding Rossmann-like Domain"/>
    <property type="match status" value="1"/>
</dbReference>
<dbReference type="InterPro" id="IPR036291">
    <property type="entry name" value="NAD(P)-bd_dom_sf"/>
</dbReference>
<accession>A0A0R2F4T8</accession>
<reference evidence="2 3" key="1">
    <citation type="journal article" date="2015" name="Genome Announc.">
        <title>Expanding the biotechnology potential of lactobacilli through comparative genomics of 213 strains and associated genera.</title>
        <authorList>
            <person name="Sun Z."/>
            <person name="Harris H.M."/>
            <person name="McCann A."/>
            <person name="Guo C."/>
            <person name="Argimon S."/>
            <person name="Zhang W."/>
            <person name="Yang X."/>
            <person name="Jeffery I.B."/>
            <person name="Cooney J.C."/>
            <person name="Kagawa T.F."/>
            <person name="Liu W."/>
            <person name="Song Y."/>
            <person name="Salvetti E."/>
            <person name="Wrobel A."/>
            <person name="Rasinkangas P."/>
            <person name="Parkhill J."/>
            <person name="Rea M.C."/>
            <person name="O'Sullivan O."/>
            <person name="Ritari J."/>
            <person name="Douillard F.P."/>
            <person name="Paul Ross R."/>
            <person name="Yang R."/>
            <person name="Briner A.E."/>
            <person name="Felis G.E."/>
            <person name="de Vos W.M."/>
            <person name="Barrangou R."/>
            <person name="Klaenhammer T.R."/>
            <person name="Caufield P.W."/>
            <person name="Cui Y."/>
            <person name="Zhang H."/>
            <person name="O'Toole P.W."/>
        </authorList>
    </citation>
    <scope>NUCLEOTIDE SEQUENCE [LARGE SCALE GENOMIC DNA]</scope>
    <source>
        <strain evidence="2 3">DSM 22697</strain>
    </source>
</reference>
<dbReference type="PATRIC" id="fig|1423730.4.peg.1471"/>
<dbReference type="SUPFAM" id="SSF51735">
    <property type="entry name" value="NAD(P)-binding Rossmann-fold domains"/>
    <property type="match status" value="1"/>
</dbReference>
<dbReference type="Pfam" id="PF01408">
    <property type="entry name" value="GFO_IDH_MocA"/>
    <property type="match status" value="1"/>
</dbReference>
<feature type="domain" description="Gfo/Idh/MocA-like oxidoreductase N-terminal" evidence="1">
    <location>
        <begin position="11"/>
        <end position="118"/>
    </location>
</feature>